<dbReference type="InterPro" id="IPR000276">
    <property type="entry name" value="GPCR_Rhodpsn"/>
</dbReference>
<keyword evidence="5" id="KW-0297">G-protein coupled receptor</keyword>
<dbReference type="GO" id="GO:0005886">
    <property type="term" value="C:plasma membrane"/>
    <property type="evidence" value="ECO:0007669"/>
    <property type="project" value="UniProtKB-SubCell"/>
</dbReference>
<dbReference type="Proteomes" id="UP000762676">
    <property type="component" value="Unassembled WGS sequence"/>
</dbReference>
<dbReference type="Gene3D" id="1.20.1070.10">
    <property type="entry name" value="Rhodopsin 7-helix transmembrane proteins"/>
    <property type="match status" value="1"/>
</dbReference>
<evidence type="ECO:0000256" key="4">
    <source>
        <dbReference type="ARBA" id="ARBA00022989"/>
    </source>
</evidence>
<dbReference type="GO" id="GO:0043410">
    <property type="term" value="P:positive regulation of MAPK cascade"/>
    <property type="evidence" value="ECO:0007669"/>
    <property type="project" value="TreeGrafter"/>
</dbReference>
<keyword evidence="7 12" id="KW-0675">Receptor</keyword>
<evidence type="ECO:0000256" key="10">
    <source>
        <dbReference type="SAM" id="Phobius"/>
    </source>
</evidence>
<accession>A0AAV4GLL2</accession>
<keyword evidence="8" id="KW-0807">Transducer</keyword>
<feature type="region of interest" description="Disordered" evidence="9">
    <location>
        <begin position="66"/>
        <end position="85"/>
    </location>
</feature>
<dbReference type="SUPFAM" id="SSF81321">
    <property type="entry name" value="Family A G protein-coupled receptor-like"/>
    <property type="match status" value="1"/>
</dbReference>
<evidence type="ECO:0000256" key="7">
    <source>
        <dbReference type="ARBA" id="ARBA00023170"/>
    </source>
</evidence>
<keyword evidence="2" id="KW-1003">Cell membrane</keyword>
<dbReference type="Pfam" id="PF00001">
    <property type="entry name" value="7tm_1"/>
    <property type="match status" value="1"/>
</dbReference>
<gene>
    <name evidence="12" type="ORF">ElyMa_004187200</name>
</gene>
<feature type="transmembrane region" description="Helical" evidence="10">
    <location>
        <begin position="139"/>
        <end position="163"/>
    </location>
</feature>
<reference evidence="12 13" key="1">
    <citation type="journal article" date="2021" name="Elife">
        <title>Chloroplast acquisition without the gene transfer in kleptoplastic sea slugs, Plakobranchus ocellatus.</title>
        <authorList>
            <person name="Maeda T."/>
            <person name="Takahashi S."/>
            <person name="Yoshida T."/>
            <person name="Shimamura S."/>
            <person name="Takaki Y."/>
            <person name="Nagai Y."/>
            <person name="Toyoda A."/>
            <person name="Suzuki Y."/>
            <person name="Arimoto A."/>
            <person name="Ishii H."/>
            <person name="Satoh N."/>
            <person name="Nishiyama T."/>
            <person name="Hasebe M."/>
            <person name="Maruyama T."/>
            <person name="Minagawa J."/>
            <person name="Obokata J."/>
            <person name="Shigenobu S."/>
        </authorList>
    </citation>
    <scope>NUCLEOTIDE SEQUENCE [LARGE SCALE GENOMIC DNA]</scope>
</reference>
<proteinExistence type="predicted"/>
<comment type="subcellular location">
    <subcellularLocation>
        <location evidence="1">Cell membrane</location>
        <topology evidence="1">Multi-pass membrane protein</topology>
    </subcellularLocation>
</comment>
<comment type="caution">
    <text evidence="12">The sequence shown here is derived from an EMBL/GenBank/DDBJ whole genome shotgun (WGS) entry which is preliminary data.</text>
</comment>
<dbReference type="InterPro" id="IPR017452">
    <property type="entry name" value="GPCR_Rhodpsn_7TM"/>
</dbReference>
<evidence type="ECO:0000256" key="6">
    <source>
        <dbReference type="ARBA" id="ARBA00023136"/>
    </source>
</evidence>
<feature type="compositionally biased region" description="Low complexity" evidence="9">
    <location>
        <begin position="68"/>
        <end position="85"/>
    </location>
</feature>
<evidence type="ECO:0000256" key="2">
    <source>
        <dbReference type="ARBA" id="ARBA00022475"/>
    </source>
</evidence>
<evidence type="ECO:0000256" key="8">
    <source>
        <dbReference type="ARBA" id="ARBA00023224"/>
    </source>
</evidence>
<keyword evidence="3 10" id="KW-0812">Transmembrane</keyword>
<name>A0AAV4GLL2_9GAST</name>
<dbReference type="GO" id="GO:0071880">
    <property type="term" value="P:adenylate cyclase-activating adrenergic receptor signaling pathway"/>
    <property type="evidence" value="ECO:0007669"/>
    <property type="project" value="TreeGrafter"/>
</dbReference>
<keyword evidence="4 10" id="KW-1133">Transmembrane helix</keyword>
<evidence type="ECO:0000256" key="9">
    <source>
        <dbReference type="SAM" id="MobiDB-lite"/>
    </source>
</evidence>
<evidence type="ECO:0000313" key="12">
    <source>
        <dbReference type="EMBL" id="GFR85945.1"/>
    </source>
</evidence>
<dbReference type="PROSITE" id="PS50262">
    <property type="entry name" value="G_PROTEIN_RECEP_F1_2"/>
    <property type="match status" value="1"/>
</dbReference>
<evidence type="ECO:0000256" key="1">
    <source>
        <dbReference type="ARBA" id="ARBA00004651"/>
    </source>
</evidence>
<dbReference type="EMBL" id="BMAT01008477">
    <property type="protein sequence ID" value="GFR85945.1"/>
    <property type="molecule type" value="Genomic_DNA"/>
</dbReference>
<organism evidence="12 13">
    <name type="scientific">Elysia marginata</name>
    <dbReference type="NCBI Taxonomy" id="1093978"/>
    <lineage>
        <taxon>Eukaryota</taxon>
        <taxon>Metazoa</taxon>
        <taxon>Spiralia</taxon>
        <taxon>Lophotrochozoa</taxon>
        <taxon>Mollusca</taxon>
        <taxon>Gastropoda</taxon>
        <taxon>Heterobranchia</taxon>
        <taxon>Euthyneura</taxon>
        <taxon>Panpulmonata</taxon>
        <taxon>Sacoglossa</taxon>
        <taxon>Placobranchoidea</taxon>
        <taxon>Plakobranchidae</taxon>
        <taxon>Elysia</taxon>
    </lineage>
</organism>
<keyword evidence="13" id="KW-1185">Reference proteome</keyword>
<dbReference type="AlphaFoldDB" id="A0AAV4GLL2"/>
<feature type="domain" description="G-protein coupled receptors family 1 profile" evidence="11">
    <location>
        <begin position="118"/>
        <end position="167"/>
    </location>
</feature>
<evidence type="ECO:0000313" key="13">
    <source>
        <dbReference type="Proteomes" id="UP000762676"/>
    </source>
</evidence>
<keyword evidence="6 10" id="KW-0472">Membrane</keyword>
<protein>
    <submittedName>
        <fullName evidence="12">5-hydroxytryptamine receptor</fullName>
    </submittedName>
</protein>
<sequence length="167" mass="17611">MDNITHAVMANSPSATPFLGFTSPLNLQEQGGILLNRTFLSNGSSGTILIINTNAHANTAGNMSSFLSNESSTNNDNGTDNTTASGDNPNWSLTVYSQEHLILTSVILGLFILCCVIGNCFVIAAIILERSLHNVANYLILSLAVADLMVAVLVMPLSIVSVISKVS</sequence>
<evidence type="ECO:0000256" key="3">
    <source>
        <dbReference type="ARBA" id="ARBA00022692"/>
    </source>
</evidence>
<dbReference type="PRINTS" id="PR00237">
    <property type="entry name" value="GPCRRHODOPSN"/>
</dbReference>
<evidence type="ECO:0000256" key="5">
    <source>
        <dbReference type="ARBA" id="ARBA00023040"/>
    </source>
</evidence>
<dbReference type="PANTHER" id="PTHR24248">
    <property type="entry name" value="ADRENERGIC RECEPTOR-RELATED G-PROTEIN COUPLED RECEPTOR"/>
    <property type="match status" value="1"/>
</dbReference>
<feature type="transmembrane region" description="Helical" evidence="10">
    <location>
        <begin position="101"/>
        <end position="127"/>
    </location>
</feature>
<dbReference type="PANTHER" id="PTHR24248:SF200">
    <property type="entry name" value="5-HYDROXYTRYPTAMINE RECEPTOR 1B-LIKE ISOFORM X1"/>
    <property type="match status" value="1"/>
</dbReference>
<dbReference type="GO" id="GO:0004930">
    <property type="term" value="F:G protein-coupled receptor activity"/>
    <property type="evidence" value="ECO:0007669"/>
    <property type="project" value="UniProtKB-KW"/>
</dbReference>
<evidence type="ECO:0000259" key="11">
    <source>
        <dbReference type="PROSITE" id="PS50262"/>
    </source>
</evidence>